<dbReference type="InterPro" id="IPR023198">
    <property type="entry name" value="PGP-like_dom2"/>
</dbReference>
<name>A0AAI9D754_PROST</name>
<protein>
    <recommendedName>
        <fullName evidence="2">Phosphoglycolate phosphatase</fullName>
    </recommendedName>
</protein>
<reference evidence="1" key="1">
    <citation type="submission" date="2024-02" db="EMBL/GenBank/DDBJ databases">
        <authorList>
            <consortium name="Clinical and Environmental Microbiology Branch: Whole genome sequencing antimicrobial resistance pathogens in the healthcare setting"/>
        </authorList>
    </citation>
    <scope>NUCLEOTIDE SEQUENCE</scope>
    <source>
        <strain evidence="1">2021GO-0154</strain>
    </source>
</reference>
<dbReference type="AlphaFoldDB" id="A0AAI9D754"/>
<comment type="caution">
    <text evidence="1">The sequence shown here is derived from an EMBL/GenBank/DDBJ whole genome shotgun (WGS) entry which is preliminary data.</text>
</comment>
<organism evidence="1">
    <name type="scientific">Providencia stuartii</name>
    <dbReference type="NCBI Taxonomy" id="588"/>
    <lineage>
        <taxon>Bacteria</taxon>
        <taxon>Pseudomonadati</taxon>
        <taxon>Pseudomonadota</taxon>
        <taxon>Gammaproteobacteria</taxon>
        <taxon>Enterobacterales</taxon>
        <taxon>Morganellaceae</taxon>
        <taxon>Providencia</taxon>
    </lineage>
</organism>
<dbReference type="EMBL" id="ABMABF030000003">
    <property type="protein sequence ID" value="EMJ5133407.1"/>
    <property type="molecule type" value="Genomic_DNA"/>
</dbReference>
<dbReference type="InterPro" id="IPR036412">
    <property type="entry name" value="HAD-like_sf"/>
</dbReference>
<proteinExistence type="predicted"/>
<dbReference type="Gene3D" id="1.10.150.240">
    <property type="entry name" value="Putative phosphatase, domain 2"/>
    <property type="match status" value="1"/>
</dbReference>
<dbReference type="SUPFAM" id="SSF56784">
    <property type="entry name" value="HAD-like"/>
    <property type="match status" value="1"/>
</dbReference>
<evidence type="ECO:0000313" key="1">
    <source>
        <dbReference type="EMBL" id="EMJ5133407.1"/>
    </source>
</evidence>
<evidence type="ECO:0008006" key="2">
    <source>
        <dbReference type="Google" id="ProtNLM"/>
    </source>
</evidence>
<gene>
    <name evidence="1" type="ORF">RG298_001089</name>
</gene>
<sequence length="99" mass="11812">MKKTHIIWDWNGTLLDDVNISLFAANQVFISLDIKPLTLNEYRQYYSVPIQKFYHNVLGRTPTKIEWKKLGIFLIIIINQRLEKRNCVRMLLKLYSISN</sequence>
<accession>A0AAI9D754</accession>